<sequence length="41" mass="4527">SDLILPFSVVFESVVVIALSAHIAKEGKLNCTVNLWLKCRI</sequence>
<proteinExistence type="predicted"/>
<organism evidence="1 2">
    <name type="scientific">Trifolium pratense</name>
    <name type="common">Red clover</name>
    <dbReference type="NCBI Taxonomy" id="57577"/>
    <lineage>
        <taxon>Eukaryota</taxon>
        <taxon>Viridiplantae</taxon>
        <taxon>Streptophyta</taxon>
        <taxon>Embryophyta</taxon>
        <taxon>Tracheophyta</taxon>
        <taxon>Spermatophyta</taxon>
        <taxon>Magnoliopsida</taxon>
        <taxon>eudicotyledons</taxon>
        <taxon>Gunneridae</taxon>
        <taxon>Pentapetalae</taxon>
        <taxon>rosids</taxon>
        <taxon>fabids</taxon>
        <taxon>Fabales</taxon>
        <taxon>Fabaceae</taxon>
        <taxon>Papilionoideae</taxon>
        <taxon>50 kb inversion clade</taxon>
        <taxon>NPAAA clade</taxon>
        <taxon>Hologalegina</taxon>
        <taxon>IRL clade</taxon>
        <taxon>Trifolieae</taxon>
        <taxon>Trifolium</taxon>
    </lineage>
</organism>
<dbReference type="Proteomes" id="UP000236291">
    <property type="component" value="Unassembled WGS sequence"/>
</dbReference>
<reference evidence="1 2" key="2">
    <citation type="journal article" date="2017" name="Front. Plant Sci.">
        <title>Gene Classification and Mining of Molecular Markers Useful in Red Clover (Trifolium pratense) Breeding.</title>
        <authorList>
            <person name="Istvanek J."/>
            <person name="Dluhosova J."/>
            <person name="Dluhos P."/>
            <person name="Patkova L."/>
            <person name="Nedelnik J."/>
            <person name="Repkova J."/>
        </authorList>
    </citation>
    <scope>NUCLEOTIDE SEQUENCE [LARGE SCALE GENOMIC DNA]</scope>
    <source>
        <strain evidence="2">cv. Tatra</strain>
        <tissue evidence="1">Young leaves</tissue>
    </source>
</reference>
<evidence type="ECO:0000313" key="2">
    <source>
        <dbReference type="Proteomes" id="UP000236291"/>
    </source>
</evidence>
<evidence type="ECO:0000313" key="1">
    <source>
        <dbReference type="EMBL" id="PNX61012.1"/>
    </source>
</evidence>
<dbReference type="EMBL" id="ASHM01084191">
    <property type="protein sequence ID" value="PNX61012.1"/>
    <property type="molecule type" value="Genomic_DNA"/>
</dbReference>
<reference evidence="1 2" key="1">
    <citation type="journal article" date="2014" name="Am. J. Bot.">
        <title>Genome assembly and annotation for red clover (Trifolium pratense; Fabaceae).</title>
        <authorList>
            <person name="Istvanek J."/>
            <person name="Jaros M."/>
            <person name="Krenek A."/>
            <person name="Repkova J."/>
        </authorList>
    </citation>
    <scope>NUCLEOTIDE SEQUENCE [LARGE SCALE GENOMIC DNA]</scope>
    <source>
        <strain evidence="2">cv. Tatra</strain>
        <tissue evidence="1">Young leaves</tissue>
    </source>
</reference>
<name>A0A2K3K422_TRIPR</name>
<gene>
    <name evidence="1" type="ORF">L195_g052230</name>
</gene>
<comment type="caution">
    <text evidence="1">The sequence shown here is derived from an EMBL/GenBank/DDBJ whole genome shotgun (WGS) entry which is preliminary data.</text>
</comment>
<feature type="non-terminal residue" evidence="1">
    <location>
        <position position="1"/>
    </location>
</feature>
<accession>A0A2K3K422</accession>
<protein>
    <submittedName>
        <fullName evidence="1">Uncharacterized protein</fullName>
    </submittedName>
</protein>
<dbReference type="AlphaFoldDB" id="A0A2K3K422"/>